<evidence type="ECO:0000259" key="3">
    <source>
        <dbReference type="Pfam" id="PF01073"/>
    </source>
</evidence>
<evidence type="ECO:0000313" key="4">
    <source>
        <dbReference type="EMBL" id="MBK1878167.1"/>
    </source>
</evidence>
<keyword evidence="5" id="KW-1185">Reference proteome</keyword>
<sequence>MPSIPEPPALPPRSVLVTGVSGFVGLALAKRLLAQGCQVAGVCRRPRPDIESLGIEMIYADLADAPAIRAACEGKHTVFHVAAKVGIWGDYEEFKKANVDGTQAIINGCRDFGVRKLVYTSTPSVVFNGRNIAGDDESLPYGTDIPCPYPTTKVIAEKAVLAAHGLPPGNLKTVALRPHLIWGDGDPNLVPRVLDRARAGKLRIVGDGQNRVDLTHVDNVVDAHLLAEIALDHEQNNPGGKAYFISNGEPVNLWDWINELLENHDVSKIHRRMSLSKAYKIGHIMEGIWKLFRLKGEPPMTRFVASELAKDHWFDISAAKRDLHYHPRTSMSEGMTRLLASPSSS</sequence>
<reference evidence="4" key="1">
    <citation type="submission" date="2021-01" db="EMBL/GenBank/DDBJ databases">
        <title>Modified the classification status of verrucomicrobia.</title>
        <authorList>
            <person name="Feng X."/>
        </authorList>
    </citation>
    <scope>NUCLEOTIDE SEQUENCE</scope>
    <source>
        <strain evidence="4">KCTC 13126</strain>
    </source>
</reference>
<dbReference type="Pfam" id="PF01073">
    <property type="entry name" value="3Beta_HSD"/>
    <property type="match status" value="1"/>
</dbReference>
<evidence type="ECO:0000256" key="1">
    <source>
        <dbReference type="ARBA" id="ARBA00009219"/>
    </source>
</evidence>
<name>A0A934VQB2_9BACT</name>
<dbReference type="Proteomes" id="UP000617628">
    <property type="component" value="Unassembled WGS sequence"/>
</dbReference>
<dbReference type="InterPro" id="IPR002225">
    <property type="entry name" value="3Beta_OHSteriod_DH/Estase"/>
</dbReference>
<dbReference type="PANTHER" id="PTHR43245:SF51">
    <property type="entry name" value="SHORT CHAIN DEHYDROGENASE_REDUCTASE FAMILY 42E, MEMBER 2"/>
    <property type="match status" value="1"/>
</dbReference>
<feature type="domain" description="3-beta hydroxysteroid dehydrogenase/isomerase" evidence="3">
    <location>
        <begin position="16"/>
        <end position="270"/>
    </location>
</feature>
<proteinExistence type="inferred from homology"/>
<dbReference type="Gene3D" id="3.40.50.720">
    <property type="entry name" value="NAD(P)-binding Rossmann-like Domain"/>
    <property type="match status" value="1"/>
</dbReference>
<organism evidence="4 5">
    <name type="scientific">Pelagicoccus mobilis</name>
    <dbReference type="NCBI Taxonomy" id="415221"/>
    <lineage>
        <taxon>Bacteria</taxon>
        <taxon>Pseudomonadati</taxon>
        <taxon>Verrucomicrobiota</taxon>
        <taxon>Opitutia</taxon>
        <taxon>Puniceicoccales</taxon>
        <taxon>Pelagicoccaceae</taxon>
        <taxon>Pelagicoccus</taxon>
    </lineage>
</organism>
<comment type="caution">
    <text evidence="4">The sequence shown here is derived from an EMBL/GenBank/DDBJ whole genome shotgun (WGS) entry which is preliminary data.</text>
</comment>
<dbReference type="SUPFAM" id="SSF51735">
    <property type="entry name" value="NAD(P)-binding Rossmann-fold domains"/>
    <property type="match status" value="1"/>
</dbReference>
<comment type="similarity">
    <text evidence="1">Belongs to the 3-beta-HSD family.</text>
</comment>
<dbReference type="RefSeq" id="WP_200356380.1">
    <property type="nucleotide sequence ID" value="NZ_JAENIL010000027.1"/>
</dbReference>
<gene>
    <name evidence="4" type="ORF">JIN87_14910</name>
</gene>
<dbReference type="GO" id="GO:0016616">
    <property type="term" value="F:oxidoreductase activity, acting on the CH-OH group of donors, NAD or NADP as acceptor"/>
    <property type="evidence" value="ECO:0007669"/>
    <property type="project" value="InterPro"/>
</dbReference>
<dbReference type="PANTHER" id="PTHR43245">
    <property type="entry name" value="BIFUNCTIONAL POLYMYXIN RESISTANCE PROTEIN ARNA"/>
    <property type="match status" value="1"/>
</dbReference>
<protein>
    <submittedName>
        <fullName evidence="4">NAD-dependent epimerase/dehydratase family protein</fullName>
    </submittedName>
</protein>
<dbReference type="AlphaFoldDB" id="A0A934VQB2"/>
<dbReference type="InterPro" id="IPR050177">
    <property type="entry name" value="Lipid_A_modif_metabolic_enz"/>
</dbReference>
<dbReference type="GO" id="GO:0006694">
    <property type="term" value="P:steroid biosynthetic process"/>
    <property type="evidence" value="ECO:0007669"/>
    <property type="project" value="InterPro"/>
</dbReference>
<evidence type="ECO:0000313" key="5">
    <source>
        <dbReference type="Proteomes" id="UP000617628"/>
    </source>
</evidence>
<keyword evidence="2" id="KW-0560">Oxidoreductase</keyword>
<accession>A0A934VQB2</accession>
<evidence type="ECO:0000256" key="2">
    <source>
        <dbReference type="ARBA" id="ARBA00023002"/>
    </source>
</evidence>
<dbReference type="EMBL" id="JAENIL010000027">
    <property type="protein sequence ID" value="MBK1878167.1"/>
    <property type="molecule type" value="Genomic_DNA"/>
</dbReference>
<dbReference type="InterPro" id="IPR036291">
    <property type="entry name" value="NAD(P)-bd_dom_sf"/>
</dbReference>